<proteinExistence type="predicted"/>
<dbReference type="InterPro" id="IPR035093">
    <property type="entry name" value="RelE/ParE_toxin_dom_sf"/>
</dbReference>
<dbReference type="RefSeq" id="WP_083408811.1">
    <property type="nucleotide sequence ID" value="NZ_LT629971.1"/>
</dbReference>
<dbReference type="PANTHER" id="PTHR40266:SF2">
    <property type="entry name" value="TOXIN HIGB-1"/>
    <property type="match status" value="1"/>
</dbReference>
<name>A0A1H6L544_MYCRU</name>
<dbReference type="AlphaFoldDB" id="A0A1H6L544"/>
<organism evidence="1 2">
    <name type="scientific">Mycolicibacterium rutilum</name>
    <name type="common">Mycobacterium rutilum</name>
    <dbReference type="NCBI Taxonomy" id="370526"/>
    <lineage>
        <taxon>Bacteria</taxon>
        <taxon>Bacillati</taxon>
        <taxon>Actinomycetota</taxon>
        <taxon>Actinomycetes</taxon>
        <taxon>Mycobacteriales</taxon>
        <taxon>Mycobacteriaceae</taxon>
        <taxon>Mycolicibacterium</taxon>
    </lineage>
</organism>
<dbReference type="Gene3D" id="3.30.2310.20">
    <property type="entry name" value="RelE-like"/>
    <property type="match status" value="1"/>
</dbReference>
<dbReference type="InterPro" id="IPR007711">
    <property type="entry name" value="HigB-1"/>
</dbReference>
<dbReference type="EMBL" id="LT629971">
    <property type="protein sequence ID" value="SEH79440.1"/>
    <property type="molecule type" value="Genomic_DNA"/>
</dbReference>
<dbReference type="Pfam" id="PF05015">
    <property type="entry name" value="HigB-like_toxin"/>
    <property type="match status" value="1"/>
</dbReference>
<evidence type="ECO:0000313" key="2">
    <source>
        <dbReference type="Proteomes" id="UP000182915"/>
    </source>
</evidence>
<accession>A0A1H6L544</accession>
<dbReference type="SUPFAM" id="SSF143011">
    <property type="entry name" value="RelE-like"/>
    <property type="match status" value="1"/>
</dbReference>
<protein>
    <submittedName>
        <fullName evidence="1">Proteic killer suppression protein</fullName>
    </submittedName>
</protein>
<dbReference type="STRING" id="370526.SAMN04489835_4210"/>
<evidence type="ECO:0000313" key="1">
    <source>
        <dbReference type="EMBL" id="SEH79440.1"/>
    </source>
</evidence>
<gene>
    <name evidence="1" type="ORF">SAMN04489835_4210</name>
</gene>
<dbReference type="Proteomes" id="UP000182915">
    <property type="component" value="Chromosome I"/>
</dbReference>
<dbReference type="PANTHER" id="PTHR40266">
    <property type="entry name" value="TOXIN HIGB-1"/>
    <property type="match status" value="1"/>
</dbReference>
<dbReference type="OrthoDB" id="9801102at2"/>
<keyword evidence="2" id="KW-1185">Reference proteome</keyword>
<reference evidence="2" key="1">
    <citation type="submission" date="2016-10" db="EMBL/GenBank/DDBJ databases">
        <authorList>
            <person name="Varghese N."/>
            <person name="Submissions S."/>
        </authorList>
    </citation>
    <scope>NUCLEOTIDE SEQUENCE [LARGE SCALE GENOMIC DNA]</scope>
    <source>
        <strain evidence="2">DSM 45405</strain>
    </source>
</reference>
<sequence length="93" mass="10819">MIRSFRDKDTEAIWQRRYVKKLSPELSRLTYNKLVLINAAENINDLRVPPGNRLEKLSGNRAGQYSVRVNDQWRVCFAWSASGASHVELVDYH</sequence>